<dbReference type="EMBL" id="KZ110595">
    <property type="protein sequence ID" value="OSX63263.1"/>
    <property type="molecule type" value="Genomic_DNA"/>
</dbReference>
<dbReference type="AlphaFoldDB" id="A0A1X6N4A8"/>
<accession>A0A1X6N4A8</accession>
<gene>
    <name evidence="2" type="ORF">POSPLADRAFT_1140500</name>
</gene>
<dbReference type="Proteomes" id="UP000194127">
    <property type="component" value="Unassembled WGS sequence"/>
</dbReference>
<feature type="compositionally biased region" description="Acidic residues" evidence="1">
    <location>
        <begin position="177"/>
        <end position="208"/>
    </location>
</feature>
<evidence type="ECO:0000256" key="1">
    <source>
        <dbReference type="SAM" id="MobiDB-lite"/>
    </source>
</evidence>
<dbReference type="GeneID" id="36330131"/>
<keyword evidence="3" id="KW-1185">Reference proteome</keyword>
<sequence length="377" mass="41940">MDADIAIITPTPTGQGKRTRWIPADSRMVTLHPMKRIIPNRVTGGFHYADEEAAAGEKMADGASEYAGVTRVQDDTEENPLSDNNQDESDDDDDSDSGACRAQSLEATEPYRTVASIGNSTEATAIFSSQATVRVDSVVRTPGRPQLPRPTARTSCKPESHVDDKAMDTETETNSQADDEEIYDCTTTGDEDEYMDDYTGSDDDDGDEMDQRSEADTEMADDRTEIASQPSQASIIDASPAGQPHGPGELGPRQHKRQPMSARERCNAEDGVIMKICNPTKELRKILWRSIPGVPEQYMPFPEDHPPPEVAHPPVRATEYRDKNDTVCIDIFETSPEIRNKIREHLMAEIWPQNDDNAEDRDKENLEPPPTHRRRSS</sequence>
<evidence type="ECO:0000313" key="2">
    <source>
        <dbReference type="EMBL" id="OSX63263.1"/>
    </source>
</evidence>
<dbReference type="OrthoDB" id="2805738at2759"/>
<feature type="compositionally biased region" description="Acidic residues" evidence="1">
    <location>
        <begin position="75"/>
        <end position="96"/>
    </location>
</feature>
<name>A0A1X6N4A8_9APHY</name>
<feature type="compositionally biased region" description="Basic and acidic residues" evidence="1">
    <location>
        <begin position="156"/>
        <end position="168"/>
    </location>
</feature>
<evidence type="ECO:0000313" key="3">
    <source>
        <dbReference type="Proteomes" id="UP000194127"/>
    </source>
</evidence>
<feature type="region of interest" description="Disordered" evidence="1">
    <location>
        <begin position="55"/>
        <end position="113"/>
    </location>
</feature>
<feature type="region of interest" description="Disordered" evidence="1">
    <location>
        <begin position="139"/>
        <end position="270"/>
    </location>
</feature>
<protein>
    <submittedName>
        <fullName evidence="2">Uncharacterized protein</fullName>
    </submittedName>
</protein>
<dbReference type="RefSeq" id="XP_024340057.1">
    <property type="nucleotide sequence ID" value="XM_024485182.1"/>
</dbReference>
<feature type="compositionally biased region" description="Basic and acidic residues" evidence="1">
    <location>
        <begin position="209"/>
        <end position="225"/>
    </location>
</feature>
<proteinExistence type="predicted"/>
<feature type="region of interest" description="Disordered" evidence="1">
    <location>
        <begin position="351"/>
        <end position="377"/>
    </location>
</feature>
<reference evidence="2 3" key="1">
    <citation type="submission" date="2017-04" db="EMBL/GenBank/DDBJ databases">
        <title>Genome Sequence of the Model Brown-Rot Fungus Postia placenta SB12.</title>
        <authorList>
            <consortium name="DOE Joint Genome Institute"/>
            <person name="Gaskell J."/>
            <person name="Kersten P."/>
            <person name="Larrondo L.F."/>
            <person name="Canessa P."/>
            <person name="Martinez D."/>
            <person name="Hibbett D."/>
            <person name="Schmoll M."/>
            <person name="Kubicek C.P."/>
            <person name="Martinez A.T."/>
            <person name="Yadav J."/>
            <person name="Master E."/>
            <person name="Magnuson J.K."/>
            <person name="James T."/>
            <person name="Yaver D."/>
            <person name="Berka R."/>
            <person name="Labutti K."/>
            <person name="Lipzen A."/>
            <person name="Aerts A."/>
            <person name="Barry K."/>
            <person name="Henrissat B."/>
            <person name="Blanchette R."/>
            <person name="Grigoriev I."/>
            <person name="Cullen D."/>
        </authorList>
    </citation>
    <scope>NUCLEOTIDE SEQUENCE [LARGE SCALE GENOMIC DNA]</scope>
    <source>
        <strain evidence="2 3">MAD-698-R-SB12</strain>
    </source>
</reference>
<organism evidence="2 3">
    <name type="scientific">Postia placenta MAD-698-R-SB12</name>
    <dbReference type="NCBI Taxonomy" id="670580"/>
    <lineage>
        <taxon>Eukaryota</taxon>
        <taxon>Fungi</taxon>
        <taxon>Dikarya</taxon>
        <taxon>Basidiomycota</taxon>
        <taxon>Agaricomycotina</taxon>
        <taxon>Agaricomycetes</taxon>
        <taxon>Polyporales</taxon>
        <taxon>Adustoporiaceae</taxon>
        <taxon>Rhodonia</taxon>
    </lineage>
</organism>